<protein>
    <submittedName>
        <fullName evidence="3">Adhesin-like protein</fullName>
    </submittedName>
</protein>
<keyword evidence="2" id="KW-0472">Membrane</keyword>
<feature type="transmembrane region" description="Helical" evidence="2">
    <location>
        <begin position="788"/>
        <end position="806"/>
    </location>
</feature>
<dbReference type="InterPro" id="IPR012334">
    <property type="entry name" value="Pectin_lyas_fold"/>
</dbReference>
<reference evidence="3 4" key="1">
    <citation type="submission" date="2015-04" db="EMBL/GenBank/DDBJ databases">
        <title>The complete genome sequence of the rumen methanogen Methanobrevibacter millerae SM9.</title>
        <authorList>
            <person name="Leahy S.C."/>
            <person name="Kelly W.J."/>
            <person name="Pacheco D.M."/>
            <person name="Li D."/>
            <person name="Altermann E."/>
            <person name="Attwood G.T."/>
        </authorList>
    </citation>
    <scope>NUCLEOTIDE SEQUENCE [LARGE SCALE GENOMIC DNA]</scope>
    <source>
        <strain evidence="3 4">SM9</strain>
    </source>
</reference>
<dbReference type="InterPro" id="IPR011050">
    <property type="entry name" value="Pectin_lyase_fold/virulence"/>
</dbReference>
<keyword evidence="2" id="KW-0812">Transmembrane</keyword>
<evidence type="ECO:0000313" key="4">
    <source>
        <dbReference type="Proteomes" id="UP000067738"/>
    </source>
</evidence>
<dbReference type="KEGG" id="mmil:sm9_2131"/>
<evidence type="ECO:0000313" key="3">
    <source>
        <dbReference type="EMBL" id="ALT69887.1"/>
    </source>
</evidence>
<dbReference type="Gene3D" id="2.160.20.10">
    <property type="entry name" value="Single-stranded right-handed beta-helix, Pectin lyase-like"/>
    <property type="match status" value="1"/>
</dbReference>
<name>A0A0U3CW18_9EURY</name>
<evidence type="ECO:0000256" key="2">
    <source>
        <dbReference type="SAM" id="Phobius"/>
    </source>
</evidence>
<keyword evidence="4" id="KW-1185">Reference proteome</keyword>
<feature type="region of interest" description="Disordered" evidence="1">
    <location>
        <begin position="475"/>
        <end position="497"/>
    </location>
</feature>
<dbReference type="RefSeq" id="WP_157064732.1">
    <property type="nucleotide sequence ID" value="NZ_CP011266.1"/>
</dbReference>
<dbReference type="PATRIC" id="fig|230361.4.peg.2203"/>
<dbReference type="AlphaFoldDB" id="A0A0U3CW18"/>
<accession>A0A0U3CW18</accession>
<feature type="compositionally biased region" description="Polar residues" evidence="1">
    <location>
        <begin position="522"/>
        <end position="540"/>
    </location>
</feature>
<dbReference type="SMART" id="SM00710">
    <property type="entry name" value="PbH1"/>
    <property type="match status" value="7"/>
</dbReference>
<dbReference type="GeneID" id="26737089"/>
<feature type="compositionally biased region" description="Low complexity" evidence="1">
    <location>
        <begin position="741"/>
        <end position="764"/>
    </location>
</feature>
<feature type="compositionally biased region" description="Polar residues" evidence="1">
    <location>
        <begin position="656"/>
        <end position="671"/>
    </location>
</feature>
<dbReference type="SUPFAM" id="SSF51126">
    <property type="entry name" value="Pectin lyase-like"/>
    <property type="match status" value="1"/>
</dbReference>
<proteinExistence type="predicted"/>
<feature type="compositionally biased region" description="Low complexity" evidence="1">
    <location>
        <begin position="569"/>
        <end position="583"/>
    </location>
</feature>
<sequence>MIHCKGGENIRLGSKLLLILLLFALMLAPISAEDVKDVNSTLEISPVNNIDDANVYDYFDMDNVMTEEFSNATYVFTENLKDYGVLTIEAPNTVFTANDGVVLENIAFNVKAQNVTIENITLVLTESFEDNDGSAIMIQSDNATIQNVVLDYTAPKNTEAYGIHVNGKKSNYISTTRLINNTICFVANNAQGNDNFGIWLYYTNNTLLDGNTLISSFPLRTVDHDSGLMIGDSVAGIAVLNTENLNITNNYVFVDVNRATLTADPTLDGIIIKNGKNILYANNTFEMEDFATAIGVPNYLYGLDIYNVDNMLIKSNNFSVKTQGGVYKAGTAYPIQLTGPLSNVTIDDNDIYSISNGPNLGIYSTNYCGSTSLKLVNNRINVTGLAGEDSWALVAGIEVQDDNDYIVNNTIAVSSIAPVGDNDNLYGISYRQKLEGEHTFVIKDNVVFSNSTVAVYLYDSVGSVITDNIVVSSKEGIPDSSYEGYKEGPGSHSGDTYYNNKVLSEYEYWVNYRHMNEVDGGENTTYVTPENVNNRTNNIDASDVPGKNDNPGFDNNPFYNGSSTNTDKPNVPTNPNDRNNDNTFSDDFNENAVNPGDEENDNPSGDNPGDRPRDNDDVNPGDRPRQQEDMVNPGDEPIENPSEPVENPGDEYVEDSGSNTNGNPGDQSTPNPYHYDETQHINGTRVDNGGVTEYNEGVSLSETKQNNVTSNTDSGSTNTNSYGGQNSILVNTTTDSPSNTGEDSAASSEKSSTSSNVESVGSENPASANSVAKAYEILDNIVKNPQSLVLPALLGFIALALLFVGYKRKSRKDDEY</sequence>
<feature type="compositionally biased region" description="Basic and acidic residues" evidence="1">
    <location>
        <begin position="608"/>
        <end position="628"/>
    </location>
</feature>
<evidence type="ECO:0000256" key="1">
    <source>
        <dbReference type="SAM" id="MobiDB-lite"/>
    </source>
</evidence>
<feature type="region of interest" description="Disordered" evidence="1">
    <location>
        <begin position="521"/>
        <end position="767"/>
    </location>
</feature>
<dbReference type="OrthoDB" id="78385at2157"/>
<gene>
    <name evidence="3" type="ORF">sm9_2131</name>
</gene>
<dbReference type="InterPro" id="IPR006626">
    <property type="entry name" value="PbH1"/>
</dbReference>
<keyword evidence="2" id="KW-1133">Transmembrane helix</keyword>
<feature type="compositionally biased region" description="Polar residues" evidence="1">
    <location>
        <begin position="728"/>
        <end position="740"/>
    </location>
</feature>
<dbReference type="Proteomes" id="UP000067738">
    <property type="component" value="Chromosome"/>
</dbReference>
<feature type="compositionally biased region" description="Low complexity" evidence="1">
    <location>
        <begin position="706"/>
        <end position="727"/>
    </location>
</feature>
<feature type="compositionally biased region" description="Polar residues" evidence="1">
    <location>
        <begin position="557"/>
        <end position="568"/>
    </location>
</feature>
<organism evidence="3 4">
    <name type="scientific">Methanobrevibacter millerae</name>
    <dbReference type="NCBI Taxonomy" id="230361"/>
    <lineage>
        <taxon>Archaea</taxon>
        <taxon>Methanobacteriati</taxon>
        <taxon>Methanobacteriota</taxon>
        <taxon>Methanomada group</taxon>
        <taxon>Methanobacteria</taxon>
        <taxon>Methanobacteriales</taxon>
        <taxon>Methanobacteriaceae</taxon>
        <taxon>Methanobrevibacter</taxon>
    </lineage>
</organism>
<dbReference type="EMBL" id="CP011266">
    <property type="protein sequence ID" value="ALT69887.1"/>
    <property type="molecule type" value="Genomic_DNA"/>
</dbReference>